<gene>
    <name evidence="8" type="primary">LOC104732436</name>
</gene>
<dbReference type="PANTHER" id="PTHR47165:SF4">
    <property type="entry name" value="OS03G0429900 PROTEIN"/>
    <property type="match status" value="1"/>
</dbReference>
<evidence type="ECO:0000256" key="3">
    <source>
        <dbReference type="ARBA" id="ARBA00022771"/>
    </source>
</evidence>
<evidence type="ECO:0000313" key="8">
    <source>
        <dbReference type="RefSeq" id="XP_019089680.1"/>
    </source>
</evidence>
<dbReference type="InterPro" id="IPR012340">
    <property type="entry name" value="NA-bd_OB-fold"/>
</dbReference>
<dbReference type="Pfam" id="PF08646">
    <property type="entry name" value="Rep_fac-A_C"/>
    <property type="match status" value="1"/>
</dbReference>
<keyword evidence="3" id="KW-0863">Zinc-finger</keyword>
<keyword evidence="7" id="KW-1185">Reference proteome</keyword>
<dbReference type="CDD" id="cd04476">
    <property type="entry name" value="RPA1_DBD_C"/>
    <property type="match status" value="1"/>
</dbReference>
<organism evidence="7 8">
    <name type="scientific">Camelina sativa</name>
    <name type="common">False flax</name>
    <name type="synonym">Myagrum sativum</name>
    <dbReference type="NCBI Taxonomy" id="90675"/>
    <lineage>
        <taxon>Eukaryota</taxon>
        <taxon>Viridiplantae</taxon>
        <taxon>Streptophyta</taxon>
        <taxon>Embryophyta</taxon>
        <taxon>Tracheophyta</taxon>
        <taxon>Spermatophyta</taxon>
        <taxon>Magnoliopsida</taxon>
        <taxon>eudicotyledons</taxon>
        <taxon>Gunneridae</taxon>
        <taxon>Pentapetalae</taxon>
        <taxon>rosids</taxon>
        <taxon>malvids</taxon>
        <taxon>Brassicales</taxon>
        <taxon>Brassicaceae</taxon>
        <taxon>Camelineae</taxon>
        <taxon>Camelina</taxon>
    </lineage>
</organism>
<keyword evidence="4" id="KW-0862">Zinc</keyword>
<evidence type="ECO:0000256" key="2">
    <source>
        <dbReference type="ARBA" id="ARBA00022723"/>
    </source>
</evidence>
<dbReference type="PANTHER" id="PTHR47165">
    <property type="entry name" value="OS03G0429900 PROTEIN"/>
    <property type="match status" value="1"/>
</dbReference>
<name>A0ABM1QSE2_CAMSA</name>
<accession>A0ABM1QSE2</accession>
<protein>
    <submittedName>
        <fullName evidence="8">Uncharacterized protein LOC104732436</fullName>
    </submittedName>
</protein>
<reference evidence="8" key="2">
    <citation type="submission" date="2025-08" db="UniProtKB">
        <authorList>
            <consortium name="RefSeq"/>
        </authorList>
    </citation>
    <scope>IDENTIFICATION</scope>
    <source>
        <tissue evidence="8">Leaf</tissue>
    </source>
</reference>
<comment type="similarity">
    <text evidence="1">Belongs to the replication factor A protein 1 family.</text>
</comment>
<dbReference type="Proteomes" id="UP000694864">
    <property type="component" value="Chromosome 12"/>
</dbReference>
<dbReference type="GeneID" id="104732436"/>
<sequence>MCLQIGKARIHCTVYAIDTDWAWFYISCHTCNKKVEKVDDGDNGITNKSSKPRFRCYKCNIVVTNVIPRFMLYANVMDSTGETKLLLFDSICSEIIGQSAASLLGGSVDEIVDPENLPDPLKSLIGKTYLFLVTVDKANIFDGKDNYKVSKVLLKDGLLEEQLLENSSETLNATSTVSGDQVNELHINPVFKSIVIHGTPIFITRCCTFTGTSHDRKQPPNY</sequence>
<dbReference type="InterPro" id="IPR013955">
    <property type="entry name" value="Rep_factor-A_C"/>
</dbReference>
<dbReference type="RefSeq" id="XP_019089680.1">
    <property type="nucleotide sequence ID" value="XM_019234135.1"/>
</dbReference>
<dbReference type="InterPro" id="IPR047192">
    <property type="entry name" value="Euk_RPA1_DBD_C"/>
</dbReference>
<reference evidence="7" key="1">
    <citation type="journal article" date="2014" name="Nat. Commun.">
        <title>The emerging biofuel crop Camelina sativa retains a highly undifferentiated hexaploid genome structure.</title>
        <authorList>
            <person name="Kagale S."/>
            <person name="Koh C."/>
            <person name="Nixon J."/>
            <person name="Bollina V."/>
            <person name="Clarke W.E."/>
            <person name="Tuteja R."/>
            <person name="Spillane C."/>
            <person name="Robinson S.J."/>
            <person name="Links M.G."/>
            <person name="Clarke C."/>
            <person name="Higgins E.E."/>
            <person name="Huebert T."/>
            <person name="Sharpe A.G."/>
            <person name="Parkin I.A."/>
        </authorList>
    </citation>
    <scope>NUCLEOTIDE SEQUENCE [LARGE SCALE GENOMIC DNA]</scope>
    <source>
        <strain evidence="7">cv. DH55</strain>
    </source>
</reference>
<evidence type="ECO:0000256" key="4">
    <source>
        <dbReference type="ARBA" id="ARBA00022833"/>
    </source>
</evidence>
<proteinExistence type="inferred from homology"/>
<evidence type="ECO:0000256" key="5">
    <source>
        <dbReference type="ARBA" id="ARBA00023125"/>
    </source>
</evidence>
<dbReference type="Gene3D" id="2.40.50.140">
    <property type="entry name" value="Nucleic acid-binding proteins"/>
    <property type="match status" value="1"/>
</dbReference>
<keyword evidence="5" id="KW-0238">DNA-binding</keyword>
<evidence type="ECO:0000256" key="1">
    <source>
        <dbReference type="ARBA" id="ARBA00005690"/>
    </source>
</evidence>
<evidence type="ECO:0000259" key="6">
    <source>
        <dbReference type="Pfam" id="PF08646"/>
    </source>
</evidence>
<keyword evidence="2" id="KW-0479">Metal-binding</keyword>
<evidence type="ECO:0000313" key="7">
    <source>
        <dbReference type="Proteomes" id="UP000694864"/>
    </source>
</evidence>
<dbReference type="SUPFAM" id="SSF50249">
    <property type="entry name" value="Nucleic acid-binding proteins"/>
    <property type="match status" value="1"/>
</dbReference>
<feature type="domain" description="Replication factor A C-terminal" evidence="6">
    <location>
        <begin position="10"/>
        <end position="147"/>
    </location>
</feature>